<reference evidence="2 3" key="1">
    <citation type="submission" date="2020-01" db="EMBL/GenBank/DDBJ databases">
        <title>Complete and circular genome sequences of six lactobacillus isolates from horses.</title>
        <authorList>
            <person name="Hassan H.M."/>
        </authorList>
    </citation>
    <scope>NUCLEOTIDE SEQUENCE [LARGE SCALE GENOMIC DNA]</scope>
    <source>
        <strain evidence="2 3">1A</strain>
    </source>
</reference>
<protein>
    <submittedName>
        <fullName evidence="2">Uncharacterized protein</fullName>
    </submittedName>
</protein>
<dbReference type="EMBL" id="CP047418">
    <property type="protein sequence ID" value="QLL78142.1"/>
    <property type="molecule type" value="Genomic_DNA"/>
</dbReference>
<accession>A0A7H9ELI0</accession>
<gene>
    <name evidence="2" type="ORF">GTO87_05735</name>
</gene>
<feature type="compositionally biased region" description="Basic residues" evidence="1">
    <location>
        <begin position="122"/>
        <end position="135"/>
    </location>
</feature>
<dbReference type="Proteomes" id="UP000510886">
    <property type="component" value="Chromosome"/>
</dbReference>
<organism evidence="2 3">
    <name type="scientific">Ligilactobacillus saerimneri</name>
    <dbReference type="NCBI Taxonomy" id="228229"/>
    <lineage>
        <taxon>Bacteria</taxon>
        <taxon>Bacillati</taxon>
        <taxon>Bacillota</taxon>
        <taxon>Bacilli</taxon>
        <taxon>Lactobacillales</taxon>
        <taxon>Lactobacillaceae</taxon>
        <taxon>Ligilactobacillus</taxon>
    </lineage>
</organism>
<dbReference type="AlphaFoldDB" id="A0A7H9ELI0"/>
<dbReference type="KEGG" id="lsw:GTO87_05735"/>
<proteinExistence type="predicted"/>
<sequence>MAINLDERLNKTLTFTIGEKDYELAYSDDLVKETSNVMLSLADMQKQAEKISEKDTDEMSIEEQVKYVNNSIDKIHNAYVTALDNILGAGEGERLYNYYDHSTNRLATILDLLNEELQNAQKKQHVNRKQRRQAKYKSNQRD</sequence>
<dbReference type="RefSeq" id="WP_180848438.1">
    <property type="nucleotide sequence ID" value="NZ_CP047418.1"/>
</dbReference>
<evidence type="ECO:0000313" key="2">
    <source>
        <dbReference type="EMBL" id="QLL78142.1"/>
    </source>
</evidence>
<name>A0A7H9ELI0_9LACO</name>
<feature type="region of interest" description="Disordered" evidence="1">
    <location>
        <begin position="121"/>
        <end position="142"/>
    </location>
</feature>
<evidence type="ECO:0000313" key="3">
    <source>
        <dbReference type="Proteomes" id="UP000510886"/>
    </source>
</evidence>
<evidence type="ECO:0000256" key="1">
    <source>
        <dbReference type="SAM" id="MobiDB-lite"/>
    </source>
</evidence>